<keyword evidence="2" id="KW-1185">Reference proteome</keyword>
<dbReference type="AlphaFoldDB" id="A0A8X6I875"/>
<comment type="caution">
    <text evidence="1">The sequence shown here is derived from an EMBL/GenBank/DDBJ whole genome shotgun (WGS) entry which is preliminary data.</text>
</comment>
<dbReference type="EMBL" id="BMAV01024660">
    <property type="protein sequence ID" value="GFS35033.1"/>
    <property type="molecule type" value="Genomic_DNA"/>
</dbReference>
<protein>
    <submittedName>
        <fullName evidence="1">Uncharacterized protein</fullName>
    </submittedName>
</protein>
<organism evidence="1 2">
    <name type="scientific">Trichonephila inaurata madagascariensis</name>
    <dbReference type="NCBI Taxonomy" id="2747483"/>
    <lineage>
        <taxon>Eukaryota</taxon>
        <taxon>Metazoa</taxon>
        <taxon>Ecdysozoa</taxon>
        <taxon>Arthropoda</taxon>
        <taxon>Chelicerata</taxon>
        <taxon>Arachnida</taxon>
        <taxon>Araneae</taxon>
        <taxon>Araneomorphae</taxon>
        <taxon>Entelegynae</taxon>
        <taxon>Araneoidea</taxon>
        <taxon>Nephilidae</taxon>
        <taxon>Trichonephila</taxon>
        <taxon>Trichonephila inaurata</taxon>
    </lineage>
</organism>
<evidence type="ECO:0000313" key="2">
    <source>
        <dbReference type="Proteomes" id="UP000886998"/>
    </source>
</evidence>
<dbReference type="Proteomes" id="UP000886998">
    <property type="component" value="Unassembled WGS sequence"/>
</dbReference>
<name>A0A8X6I875_9ARAC</name>
<sequence>MARKKSQANQHRQKIINFTSSDRTSPAHLTIIAHMENHQISPPRPVSSLIRNMNNIMGLTLPSFTNNSRLETPVESYCERRPALTQEMKDLNIAIQATQTTIKGYNAHGFTEGFLIDPQCQFQINY</sequence>
<evidence type="ECO:0000313" key="1">
    <source>
        <dbReference type="EMBL" id="GFS35033.1"/>
    </source>
</evidence>
<reference evidence="1" key="1">
    <citation type="submission" date="2020-08" db="EMBL/GenBank/DDBJ databases">
        <title>Multicomponent nature underlies the extraordinary mechanical properties of spider dragline silk.</title>
        <authorList>
            <person name="Kono N."/>
            <person name="Nakamura H."/>
            <person name="Mori M."/>
            <person name="Yoshida Y."/>
            <person name="Ohtoshi R."/>
            <person name="Malay A.D."/>
            <person name="Moran D.A.P."/>
            <person name="Tomita M."/>
            <person name="Numata K."/>
            <person name="Arakawa K."/>
        </authorList>
    </citation>
    <scope>NUCLEOTIDE SEQUENCE</scope>
</reference>
<accession>A0A8X6I875</accession>
<proteinExistence type="predicted"/>
<gene>
    <name evidence="1" type="ORF">TNIN_390541</name>
</gene>